<proteinExistence type="inferred from homology"/>
<evidence type="ECO:0000256" key="2">
    <source>
        <dbReference type="ARBA" id="ARBA00022722"/>
    </source>
</evidence>
<protein>
    <submittedName>
        <fullName evidence="8">YicC family protein</fullName>
    </submittedName>
</protein>
<organism evidence="8 9">
    <name type="scientific">Isachenkonia alkalipeptolytica</name>
    <dbReference type="NCBI Taxonomy" id="2565777"/>
    <lineage>
        <taxon>Bacteria</taxon>
        <taxon>Bacillati</taxon>
        <taxon>Bacillota</taxon>
        <taxon>Clostridia</taxon>
        <taxon>Eubacteriales</taxon>
        <taxon>Clostridiaceae</taxon>
        <taxon>Isachenkonia</taxon>
    </lineage>
</organism>
<feature type="domain" description="Endoribonuclease YicC-like C-terminal" evidence="7">
    <location>
        <begin position="173"/>
        <end position="293"/>
    </location>
</feature>
<dbReference type="NCBIfam" id="TIGR00255">
    <property type="entry name" value="YicC/YloC family endoribonuclease"/>
    <property type="match status" value="1"/>
</dbReference>
<gene>
    <name evidence="8" type="ORF">ISALK_11630</name>
</gene>
<evidence type="ECO:0000256" key="5">
    <source>
        <dbReference type="ARBA" id="ARBA00035648"/>
    </source>
</evidence>
<evidence type="ECO:0000259" key="7">
    <source>
        <dbReference type="Pfam" id="PF08340"/>
    </source>
</evidence>
<dbReference type="EMBL" id="SUMG01000017">
    <property type="protein sequence ID" value="NBG89139.1"/>
    <property type="molecule type" value="Genomic_DNA"/>
</dbReference>
<reference evidence="8 9" key="1">
    <citation type="submission" date="2019-04" db="EMBL/GenBank/DDBJ databases">
        <title>Isachenkonia alkalipeptolytica gen. nov. sp. nov. a new anaerobic, alkiliphilic organothrophic bacterium capable to reduce synthesized ferrihydrite isolated from a soda lake.</title>
        <authorList>
            <person name="Toshchakov S.V."/>
            <person name="Zavarzina D.G."/>
            <person name="Zhilina T.N."/>
            <person name="Kostrikina N.A."/>
            <person name="Kublanov I.V."/>
        </authorList>
    </citation>
    <scope>NUCLEOTIDE SEQUENCE [LARGE SCALE GENOMIC DNA]</scope>
    <source>
        <strain evidence="8 9">Z-1701</strain>
    </source>
</reference>
<dbReference type="GO" id="GO:0016787">
    <property type="term" value="F:hydrolase activity"/>
    <property type="evidence" value="ECO:0007669"/>
    <property type="project" value="UniProtKB-KW"/>
</dbReference>
<comment type="cofactor">
    <cofactor evidence="1">
        <name>a divalent metal cation</name>
        <dbReference type="ChEBI" id="CHEBI:60240"/>
    </cofactor>
</comment>
<keyword evidence="4" id="KW-0378">Hydrolase</keyword>
<dbReference type="GO" id="GO:0004521">
    <property type="term" value="F:RNA endonuclease activity"/>
    <property type="evidence" value="ECO:0007669"/>
    <property type="project" value="InterPro"/>
</dbReference>
<dbReference type="PANTHER" id="PTHR30636:SF3">
    <property type="entry name" value="UPF0701 PROTEIN YICC"/>
    <property type="match status" value="1"/>
</dbReference>
<dbReference type="PANTHER" id="PTHR30636">
    <property type="entry name" value="UPF0701 PROTEIN YICC"/>
    <property type="match status" value="1"/>
</dbReference>
<dbReference type="InterPro" id="IPR013527">
    <property type="entry name" value="YicC-like_N"/>
</dbReference>
<dbReference type="AlphaFoldDB" id="A0AA43XMY9"/>
<keyword evidence="2" id="KW-0540">Nuclease</keyword>
<evidence type="ECO:0000313" key="8">
    <source>
        <dbReference type="EMBL" id="NBG89139.1"/>
    </source>
</evidence>
<dbReference type="InterPro" id="IPR005229">
    <property type="entry name" value="YicC/YloC-like"/>
</dbReference>
<evidence type="ECO:0000259" key="6">
    <source>
        <dbReference type="Pfam" id="PF03755"/>
    </source>
</evidence>
<dbReference type="Pfam" id="PF03755">
    <property type="entry name" value="YicC-like_N"/>
    <property type="match status" value="1"/>
</dbReference>
<sequence>MLISMTGFGRGEARVGNKTFSIEVKSVNHRYLDMNIRMPKQFLNFEEPMRKLIKEQVRRGKVDVFVNYETLESSKGEVKVDLELAKGYYEGLKAIGEHLSITDDVNTLAIGRMPEVLSLETGEEEEKVIEEGIHSALTQGLSHLSAMRKNEGEKTEQDLAHRLEEVKASLEIIENLAPTQVEQYREKLMERIGELVQNQIDIDEERIQGEVVFFADKSNINEEVVRLKSHGEEFHKTLSLREPMGRKLDFILQEMNREINTIASKSHSMEISREVVQVKSALEKMREQVQNIE</sequence>
<evidence type="ECO:0000256" key="4">
    <source>
        <dbReference type="ARBA" id="ARBA00022801"/>
    </source>
</evidence>
<dbReference type="Pfam" id="PF08340">
    <property type="entry name" value="YicC-like_C"/>
    <property type="match status" value="1"/>
</dbReference>
<feature type="domain" description="Endoribonuclease YicC-like N-terminal" evidence="6">
    <location>
        <begin position="4"/>
        <end position="156"/>
    </location>
</feature>
<evidence type="ECO:0000256" key="1">
    <source>
        <dbReference type="ARBA" id="ARBA00001968"/>
    </source>
</evidence>
<dbReference type="RefSeq" id="WP_160722501.1">
    <property type="nucleotide sequence ID" value="NZ_SUMG01000017.1"/>
</dbReference>
<keyword evidence="3" id="KW-0255">Endonuclease</keyword>
<evidence type="ECO:0000256" key="3">
    <source>
        <dbReference type="ARBA" id="ARBA00022759"/>
    </source>
</evidence>
<keyword evidence="9" id="KW-1185">Reference proteome</keyword>
<comment type="caution">
    <text evidence="8">The sequence shown here is derived from an EMBL/GenBank/DDBJ whole genome shotgun (WGS) entry which is preliminary data.</text>
</comment>
<dbReference type="Proteomes" id="UP000449710">
    <property type="component" value="Unassembled WGS sequence"/>
</dbReference>
<accession>A0AA43XMY9</accession>
<evidence type="ECO:0000313" key="9">
    <source>
        <dbReference type="Proteomes" id="UP000449710"/>
    </source>
</evidence>
<dbReference type="InterPro" id="IPR013551">
    <property type="entry name" value="YicC-like_C"/>
</dbReference>
<comment type="similarity">
    <text evidence="5">Belongs to the YicC/YloC family.</text>
</comment>
<name>A0AA43XMY9_9CLOT</name>